<protein>
    <submittedName>
        <fullName evidence="3">Uncharacterized protein DUF4825</fullName>
    </submittedName>
</protein>
<proteinExistence type="predicted"/>
<evidence type="ECO:0000313" key="3">
    <source>
        <dbReference type="EMBL" id="SOC42338.1"/>
    </source>
</evidence>
<keyword evidence="1" id="KW-1133">Transmembrane helix</keyword>
<dbReference type="RefSeq" id="WP_097150394.1">
    <property type="nucleotide sequence ID" value="NZ_OBQC01000012.1"/>
</dbReference>
<evidence type="ECO:0000259" key="2">
    <source>
        <dbReference type="Pfam" id="PF16107"/>
    </source>
</evidence>
<dbReference type="InterPro" id="IPR032250">
    <property type="entry name" value="DUF4825"/>
</dbReference>
<accession>A0A285ULR1</accession>
<gene>
    <name evidence="3" type="ORF">SAMN05877842_11238</name>
</gene>
<feature type="domain" description="DUF4825" evidence="2">
    <location>
        <begin position="82"/>
        <end position="163"/>
    </location>
</feature>
<keyword evidence="1" id="KW-0812">Transmembrane</keyword>
<dbReference type="Pfam" id="PF16107">
    <property type="entry name" value="DUF4825"/>
    <property type="match status" value="1"/>
</dbReference>
<dbReference type="AlphaFoldDB" id="A0A285ULR1"/>
<keyword evidence="1" id="KW-0472">Membrane</keyword>
<dbReference type="OrthoDB" id="2738838at2"/>
<evidence type="ECO:0000256" key="1">
    <source>
        <dbReference type="SAM" id="Phobius"/>
    </source>
</evidence>
<feature type="transmembrane region" description="Helical" evidence="1">
    <location>
        <begin position="37"/>
        <end position="59"/>
    </location>
</feature>
<name>A0A285ULR1_9BACL</name>
<dbReference type="Proteomes" id="UP000219252">
    <property type="component" value="Unassembled WGS sequence"/>
</dbReference>
<organism evidence="3 4">
    <name type="scientific">Ureibacillus acetophenoni</name>
    <dbReference type="NCBI Taxonomy" id="614649"/>
    <lineage>
        <taxon>Bacteria</taxon>
        <taxon>Bacillati</taxon>
        <taxon>Bacillota</taxon>
        <taxon>Bacilli</taxon>
        <taxon>Bacillales</taxon>
        <taxon>Caryophanaceae</taxon>
        <taxon>Ureibacillus</taxon>
    </lineage>
</organism>
<keyword evidence="4" id="KW-1185">Reference proteome</keyword>
<sequence length="216" mass="24938">MQNDIKSSLDFIYKNENLHESEFTLNKNRKTFKRYTLKPIIVSLSVVLIAAMVFLPYIVDQPLNVSQGSDPVETQMSQSEIFDYKGAYIGDHLSVGKIISYSLENRKAKGIQLFTSNEPFGVRTFMETTMVPSKDYETIFTTASYLFTLIRNIEFVEFEYKDQVYMITKSDVELTFNVDYYSIEDENELRSVISDLLKSESSKKFIQQLITAAPIE</sequence>
<reference evidence="4" key="1">
    <citation type="submission" date="2017-08" db="EMBL/GenBank/DDBJ databases">
        <authorList>
            <person name="Varghese N."/>
            <person name="Submissions S."/>
        </authorList>
    </citation>
    <scope>NUCLEOTIDE SEQUENCE [LARGE SCALE GENOMIC DNA]</scope>
    <source>
        <strain evidence="4">JC23</strain>
    </source>
</reference>
<dbReference type="EMBL" id="OBQC01000012">
    <property type="protein sequence ID" value="SOC42338.1"/>
    <property type="molecule type" value="Genomic_DNA"/>
</dbReference>
<evidence type="ECO:0000313" key="4">
    <source>
        <dbReference type="Proteomes" id="UP000219252"/>
    </source>
</evidence>